<dbReference type="PIRSF" id="PIRSF010386">
    <property type="entry name" value="RocB"/>
    <property type="match status" value="1"/>
</dbReference>
<dbReference type="PANTHER" id="PTHR43808">
    <property type="entry name" value="ACETYLORNITHINE DEACETYLASE"/>
    <property type="match status" value="1"/>
</dbReference>
<dbReference type="PANTHER" id="PTHR43808:SF27">
    <property type="entry name" value="PROTEIN ROCB"/>
    <property type="match status" value="1"/>
</dbReference>
<dbReference type="InterPro" id="IPR050072">
    <property type="entry name" value="Peptidase_M20A"/>
</dbReference>
<dbReference type="InterPro" id="IPR012166">
    <property type="entry name" value="Uncharacterised_RocB"/>
</dbReference>
<evidence type="ECO:0000313" key="2">
    <source>
        <dbReference type="Proteomes" id="UP000198828"/>
    </source>
</evidence>
<dbReference type="AlphaFoldDB" id="A0A1H2WF80"/>
<sequence length="548" mass="62411">MDKDLSKKIRDLTIELAQIKSVVGTKEENNVVERIYEKFTKMEYFKNNPELLRYVPVKDDPLERKSVMAIVKGEKGNSKKTVILIGHTDTVGISDYGIIQDYATKPLELADKLKEVSLPKEALEDLESGEYLFGRGVFDMKCGVATLMTLIESISNDIEEFEGNIVFAAVCDEEGNSGGMLSVVSELVELKEKEGFEYLAVIDTDYSAPRYEGDNTRYVYVGTVGKLMPSFYIVGSEAHGGDPFKGLDPNHISSAIVEEIDFNTKYCDEAEGEVTVPPISLRQQDLKVEYSVQTAKTSYLYFNFGTHRSTPDQILDKVIAGAELAFQKVIDSLNIEYKKYCEANGFPYEKLPWEARVMSYEELYNKVREEKGREVDKVMEELAKKLLDDQNIDERLFALKMVENLHNMWSDKNPVVIVYYSPPYYPHIYVKGESPLEKRVLDAVNEAIEKMDSDYDIEMKKFYPYISDLSYAAAPREKNAVDSLKNNMPGFGIKYSLPIDEMQKLNLPVVNIGPFGKDAHKFTERLEKDYSFNIAPKLVYETIMNLLK</sequence>
<dbReference type="RefSeq" id="WP_093751853.1">
    <property type="nucleotide sequence ID" value="NZ_FNNG01000004.1"/>
</dbReference>
<reference evidence="1 2" key="1">
    <citation type="submission" date="2016-10" db="EMBL/GenBank/DDBJ databases">
        <authorList>
            <person name="de Groot N.N."/>
        </authorList>
    </citation>
    <scope>NUCLEOTIDE SEQUENCE [LARGE SCALE GENOMIC DNA]</scope>
    <source>
        <strain evidence="1 2">DSM 23310</strain>
    </source>
</reference>
<accession>A0A1H2WF80</accession>
<dbReference type="OrthoDB" id="9815360at2"/>
<protein>
    <submittedName>
        <fullName evidence="1">Arginine utilization protein RocB</fullName>
    </submittedName>
</protein>
<dbReference type="Proteomes" id="UP000198828">
    <property type="component" value="Unassembled WGS sequence"/>
</dbReference>
<dbReference type="Pfam" id="PF01546">
    <property type="entry name" value="Peptidase_M20"/>
    <property type="match status" value="1"/>
</dbReference>
<name>A0A1H2WF80_9FIRM</name>
<dbReference type="GO" id="GO:0016787">
    <property type="term" value="F:hydrolase activity"/>
    <property type="evidence" value="ECO:0007669"/>
    <property type="project" value="InterPro"/>
</dbReference>
<dbReference type="Gene3D" id="3.40.630.10">
    <property type="entry name" value="Zn peptidases"/>
    <property type="match status" value="1"/>
</dbReference>
<organism evidence="1 2">
    <name type="scientific">Tepidimicrobium xylanilyticum</name>
    <dbReference type="NCBI Taxonomy" id="1123352"/>
    <lineage>
        <taxon>Bacteria</taxon>
        <taxon>Bacillati</taxon>
        <taxon>Bacillota</taxon>
        <taxon>Tissierellia</taxon>
        <taxon>Tissierellales</taxon>
        <taxon>Tepidimicrobiaceae</taxon>
        <taxon>Tepidimicrobium</taxon>
    </lineage>
</organism>
<dbReference type="SUPFAM" id="SSF53187">
    <property type="entry name" value="Zn-dependent exopeptidases"/>
    <property type="match status" value="1"/>
</dbReference>
<gene>
    <name evidence="1" type="ORF">SAMN05660923_01232</name>
</gene>
<dbReference type="EMBL" id="FNNG01000004">
    <property type="protein sequence ID" value="SDW78934.1"/>
    <property type="molecule type" value="Genomic_DNA"/>
</dbReference>
<proteinExistence type="predicted"/>
<dbReference type="InterPro" id="IPR002933">
    <property type="entry name" value="Peptidase_M20"/>
</dbReference>
<evidence type="ECO:0000313" key="1">
    <source>
        <dbReference type="EMBL" id="SDW78934.1"/>
    </source>
</evidence>
<keyword evidence="2" id="KW-1185">Reference proteome</keyword>